<dbReference type="SFLD" id="SFLDS00003">
    <property type="entry name" value="Haloacid_Dehalogenase"/>
    <property type="match status" value="1"/>
</dbReference>
<dbReference type="GO" id="GO:0016791">
    <property type="term" value="F:phosphatase activity"/>
    <property type="evidence" value="ECO:0007669"/>
    <property type="project" value="UniProtKB-UniRule"/>
</dbReference>
<dbReference type="eggNOG" id="COG0561">
    <property type="taxonomic scope" value="Bacteria"/>
</dbReference>
<comment type="similarity">
    <text evidence="5 6">Belongs to the HAD-like hydrolase superfamily. Cof family.</text>
</comment>
<accession>A0A0J5L3Q2</accession>
<feature type="binding site" evidence="6">
    <location>
        <position position="10"/>
    </location>
    <ligand>
        <name>Mg(2+)</name>
        <dbReference type="ChEBI" id="CHEBI:18420"/>
    </ligand>
</feature>
<proteinExistence type="inferred from homology"/>
<dbReference type="RefSeq" id="WP_048278683.1">
    <property type="nucleotide sequence ID" value="NZ_LDZF01000007.1"/>
</dbReference>
<dbReference type="Gene3D" id="3.40.50.1000">
    <property type="entry name" value="HAD superfamily/HAD-like"/>
    <property type="match status" value="1"/>
</dbReference>
<evidence type="ECO:0000256" key="1">
    <source>
        <dbReference type="ARBA" id="ARBA00001946"/>
    </source>
</evidence>
<dbReference type="CDD" id="cd07516">
    <property type="entry name" value="HAD_Pase"/>
    <property type="match status" value="1"/>
</dbReference>
<dbReference type="InterPro" id="IPR036412">
    <property type="entry name" value="HAD-like_sf"/>
</dbReference>
<dbReference type="EC" id="3.6.1.-" evidence="6"/>
<dbReference type="SUPFAM" id="SSF56784">
    <property type="entry name" value="HAD-like"/>
    <property type="match status" value="1"/>
</dbReference>
<dbReference type="PROSITE" id="PS01228">
    <property type="entry name" value="COF_1"/>
    <property type="match status" value="1"/>
</dbReference>
<dbReference type="NCBIfam" id="NF011705">
    <property type="entry name" value="PRK15126.1"/>
    <property type="match status" value="1"/>
</dbReference>
<evidence type="ECO:0000256" key="6">
    <source>
        <dbReference type="HAMAP-Rule" id="MF_01847"/>
    </source>
</evidence>
<evidence type="ECO:0000313" key="7">
    <source>
        <dbReference type="EMBL" id="KMK14383.1"/>
    </source>
</evidence>
<evidence type="ECO:0000313" key="8">
    <source>
        <dbReference type="Proteomes" id="UP000036196"/>
    </source>
</evidence>
<comment type="function">
    <text evidence="6">Catalyzes the hydrolysis of 4-amino-2-methyl-5-hydroxymethylpyrimidine pyrophosphate (HMP-PP) to 4-amino-2-methyl-5-hydroxymethylpyrimidine phosphate (HMP-P).</text>
</comment>
<comment type="cofactor">
    <cofactor evidence="1 6">
        <name>Mg(2+)</name>
        <dbReference type="ChEBI" id="CHEBI:18420"/>
    </cofactor>
</comment>
<feature type="binding site" evidence="6">
    <location>
        <position position="8"/>
    </location>
    <ligand>
        <name>Mg(2+)</name>
        <dbReference type="ChEBI" id="CHEBI:18420"/>
    </ligand>
</feature>
<protein>
    <recommendedName>
        <fullName evidence="6">HMP-PP phosphatase</fullName>
        <ecNumber evidence="6">3.6.1.-</ecNumber>
    </recommendedName>
</protein>
<name>A0A0J5L3Q2_PLUGE</name>
<comment type="caution">
    <text evidence="7">The sequence shown here is derived from an EMBL/GenBank/DDBJ whole genome shotgun (WGS) entry which is preliminary data.</text>
</comment>
<dbReference type="SFLD" id="SFLDG01140">
    <property type="entry name" value="C2.B:_Phosphomannomutase_and_P"/>
    <property type="match status" value="1"/>
</dbReference>
<dbReference type="AlphaFoldDB" id="A0A0J5L3Q2"/>
<dbReference type="FunFam" id="3.30.1240.10:FF:000002">
    <property type="entry name" value="HMP-PP phosphatase"/>
    <property type="match status" value="1"/>
</dbReference>
<dbReference type="Proteomes" id="UP000036196">
    <property type="component" value="Unassembled WGS sequence"/>
</dbReference>
<feature type="active site" description="Nucleophile" evidence="6">
    <location>
        <position position="8"/>
    </location>
</feature>
<evidence type="ECO:0000256" key="2">
    <source>
        <dbReference type="ARBA" id="ARBA00022723"/>
    </source>
</evidence>
<dbReference type="HAMAP" id="MF_01847">
    <property type="entry name" value="HMP_PP_phosphat"/>
    <property type="match status" value="1"/>
</dbReference>
<dbReference type="InterPro" id="IPR023938">
    <property type="entry name" value="HMP-PP_phosphatase"/>
</dbReference>
<dbReference type="GO" id="GO:0002145">
    <property type="term" value="F:4-amino-5-hydroxymethyl-2-methylpyrimidine diphosphatase activity"/>
    <property type="evidence" value="ECO:0007669"/>
    <property type="project" value="RHEA"/>
</dbReference>
<dbReference type="PROSITE" id="PS01229">
    <property type="entry name" value="COF_2"/>
    <property type="match status" value="1"/>
</dbReference>
<dbReference type="GO" id="GO:0000287">
    <property type="term" value="F:magnesium ion binding"/>
    <property type="evidence" value="ECO:0007669"/>
    <property type="project" value="UniProtKB-UniRule"/>
</dbReference>
<evidence type="ECO:0000256" key="5">
    <source>
        <dbReference type="ARBA" id="ARBA00034778"/>
    </source>
</evidence>
<comment type="catalytic activity">
    <reaction evidence="6">
        <text>4-amino-2-methyl-5-(diphosphooxymethyl)pyrimidine + H2O = 4-amino-2-methyl-5-(phosphooxymethyl)pyrimidine + phosphate + H(+)</text>
        <dbReference type="Rhea" id="RHEA:27914"/>
        <dbReference type="ChEBI" id="CHEBI:15377"/>
        <dbReference type="ChEBI" id="CHEBI:15378"/>
        <dbReference type="ChEBI" id="CHEBI:43474"/>
        <dbReference type="ChEBI" id="CHEBI:57841"/>
        <dbReference type="ChEBI" id="CHEBI:58354"/>
    </reaction>
</comment>
<dbReference type="Pfam" id="PF08282">
    <property type="entry name" value="Hydrolase_3"/>
    <property type="match status" value="1"/>
</dbReference>
<feature type="binding site" evidence="6">
    <location>
        <position position="212"/>
    </location>
    <ligand>
        <name>Mg(2+)</name>
        <dbReference type="ChEBI" id="CHEBI:18420"/>
    </ligand>
</feature>
<organism evidence="7 8">
    <name type="scientific">Pluralibacter gergoviae</name>
    <name type="common">Enterobacter gergoviae</name>
    <dbReference type="NCBI Taxonomy" id="61647"/>
    <lineage>
        <taxon>Bacteria</taxon>
        <taxon>Pseudomonadati</taxon>
        <taxon>Pseudomonadota</taxon>
        <taxon>Gammaproteobacteria</taxon>
        <taxon>Enterobacterales</taxon>
        <taxon>Enterobacteriaceae</taxon>
        <taxon>Pluralibacter</taxon>
    </lineage>
</organism>
<gene>
    <name evidence="6" type="primary">cof</name>
    <name evidence="7" type="ORF">ABW06_08605</name>
</gene>
<dbReference type="InterPro" id="IPR023214">
    <property type="entry name" value="HAD_sf"/>
</dbReference>
<sequence length="272" mass="29865">MAKLAAFDMDGTLLMPDHRLGEQTLRALRRLQASGVTLAFATGRHTLEMRYLMRDLDLDAYLIAGNGTRVHARDGAVLHRCDLAPDVAEAVLHSRWDTPATLHVFNDDGWFTDRAAPALLEAHGFSDFRYQLRPLKAIPAHEVTKICFCGDREALTRLRIQLNDAIGGRADICFSAVDCLEILPAGCNKGSALAKLGEHLGVSLDECMAFGDAMNDSEMLGAVGRGLIMGNAMPQLRAALPHLPVIGHCRRQAVAHYLNHWLDTPHLPYSPE</sequence>
<dbReference type="NCBIfam" id="TIGR01484">
    <property type="entry name" value="HAD-SF-IIB"/>
    <property type="match status" value="1"/>
</dbReference>
<keyword evidence="8" id="KW-1185">Reference proteome</keyword>
<dbReference type="PANTHER" id="PTHR47267">
    <property type="match status" value="1"/>
</dbReference>
<dbReference type="InterPro" id="IPR000150">
    <property type="entry name" value="Cof"/>
</dbReference>
<dbReference type="STRING" id="61647.LG71_23100"/>
<dbReference type="PANTHER" id="PTHR47267:SF2">
    <property type="entry name" value="HMP-PP PHOSPHATASE"/>
    <property type="match status" value="1"/>
</dbReference>
<evidence type="ECO:0000256" key="3">
    <source>
        <dbReference type="ARBA" id="ARBA00022801"/>
    </source>
</evidence>
<dbReference type="PATRIC" id="fig|61647.15.peg.5028"/>
<dbReference type="EMBL" id="LDZF01000007">
    <property type="protein sequence ID" value="KMK14383.1"/>
    <property type="molecule type" value="Genomic_DNA"/>
</dbReference>
<keyword evidence="3 6" id="KW-0378">Hydrolase</keyword>
<dbReference type="NCBIfam" id="TIGR00099">
    <property type="entry name" value="Cof-subfamily"/>
    <property type="match status" value="1"/>
</dbReference>
<keyword evidence="2 6" id="KW-0479">Metal-binding</keyword>
<dbReference type="Gene3D" id="3.30.1240.10">
    <property type="match status" value="1"/>
</dbReference>
<evidence type="ECO:0000256" key="4">
    <source>
        <dbReference type="ARBA" id="ARBA00022842"/>
    </source>
</evidence>
<reference evidence="7 8" key="1">
    <citation type="submission" date="2015-05" db="EMBL/GenBank/DDBJ databases">
        <title>Genome sequences of Pluralibacter gergoviae.</title>
        <authorList>
            <person name="Greninger A.L."/>
            <person name="Miller S."/>
        </authorList>
    </citation>
    <scope>NUCLEOTIDE SEQUENCE [LARGE SCALE GENOMIC DNA]</scope>
    <source>
        <strain evidence="7 8">JS81F13</strain>
    </source>
</reference>
<keyword evidence="4 6" id="KW-0460">Magnesium</keyword>
<dbReference type="InterPro" id="IPR006379">
    <property type="entry name" value="HAD-SF_hydro_IIB"/>
</dbReference>